<dbReference type="GO" id="GO:0003700">
    <property type="term" value="F:DNA-binding transcription factor activity"/>
    <property type="evidence" value="ECO:0007669"/>
    <property type="project" value="InterPro"/>
</dbReference>
<gene>
    <name evidence="1" type="ORF">HPP92_002077</name>
</gene>
<keyword evidence="2" id="KW-1185">Reference proteome</keyword>
<dbReference type="GO" id="GO:0005634">
    <property type="term" value="C:nucleus"/>
    <property type="evidence" value="ECO:0007669"/>
    <property type="project" value="TreeGrafter"/>
</dbReference>
<dbReference type="AlphaFoldDB" id="A0A835RZH5"/>
<reference evidence="1 2" key="1">
    <citation type="journal article" date="2020" name="Nat. Food">
        <title>A phased Vanilla planifolia genome enables genetic improvement of flavour and production.</title>
        <authorList>
            <person name="Hasing T."/>
            <person name="Tang H."/>
            <person name="Brym M."/>
            <person name="Khazi F."/>
            <person name="Huang T."/>
            <person name="Chambers A.H."/>
        </authorList>
    </citation>
    <scope>NUCLEOTIDE SEQUENCE [LARGE SCALE GENOMIC DNA]</scope>
    <source>
        <tissue evidence="1">Leaf</tissue>
    </source>
</reference>
<proteinExistence type="predicted"/>
<evidence type="ECO:0000313" key="2">
    <source>
        <dbReference type="Proteomes" id="UP000636800"/>
    </source>
</evidence>
<dbReference type="Proteomes" id="UP000636800">
    <property type="component" value="Chromosome 1"/>
</dbReference>
<accession>A0A835RZH5</accession>
<comment type="caution">
    <text evidence="1">The sequence shown here is derived from an EMBL/GenBank/DDBJ whole genome shotgun (WGS) entry which is preliminary data.</text>
</comment>
<sequence>MQLMSVDGLTRENVASHQKYRLYLKRMQGPQLSAVGASSVAATPDLFWSETLPRSSYLPANPILTSSLGRGFWGWQEPLMQFIGPHLYSIHRWRRRCSSSTTISGTWSVSDRRWSAGDLSMESTAEGRLPRDYPGWVLLGWAPRIPRRHLRPRIFAKTMSFQGREEEEDFALFRQVLKNEQISTSGISATWKNSYLR</sequence>
<dbReference type="Gene3D" id="1.10.10.60">
    <property type="entry name" value="Homeodomain-like"/>
    <property type="match status" value="1"/>
</dbReference>
<protein>
    <submittedName>
        <fullName evidence="1">Uncharacterized protein</fullName>
    </submittedName>
</protein>
<dbReference type="EMBL" id="JADCNL010000001">
    <property type="protein sequence ID" value="KAG0497386.1"/>
    <property type="molecule type" value="Genomic_DNA"/>
</dbReference>
<dbReference type="OrthoDB" id="10069473at2759"/>
<dbReference type="InterPro" id="IPR044841">
    <property type="entry name" value="LUX/BOA-like"/>
</dbReference>
<dbReference type="PANTHER" id="PTHR31442">
    <property type="entry name" value="HOMEODOMAIN-LIKE SUPERFAMILY PROTEIN-RELATED"/>
    <property type="match status" value="1"/>
</dbReference>
<evidence type="ECO:0000313" key="1">
    <source>
        <dbReference type="EMBL" id="KAG0497386.1"/>
    </source>
</evidence>
<organism evidence="1 2">
    <name type="scientific">Vanilla planifolia</name>
    <name type="common">Vanilla</name>
    <dbReference type="NCBI Taxonomy" id="51239"/>
    <lineage>
        <taxon>Eukaryota</taxon>
        <taxon>Viridiplantae</taxon>
        <taxon>Streptophyta</taxon>
        <taxon>Embryophyta</taxon>
        <taxon>Tracheophyta</taxon>
        <taxon>Spermatophyta</taxon>
        <taxon>Magnoliopsida</taxon>
        <taxon>Liliopsida</taxon>
        <taxon>Asparagales</taxon>
        <taxon>Orchidaceae</taxon>
        <taxon>Vanilloideae</taxon>
        <taxon>Vanilleae</taxon>
        <taxon>Vanilla</taxon>
    </lineage>
</organism>
<dbReference type="PANTHER" id="PTHR31442:SF29">
    <property type="entry name" value="HOMEODOMAIN-LIKE SUPERFAMILY PROTEIN"/>
    <property type="match status" value="1"/>
</dbReference>
<name>A0A835RZH5_VANPL</name>